<protein>
    <submittedName>
        <fullName evidence="1">Protein-disulfide reductase DsbD</fullName>
        <ecNumber evidence="1">1.8.1.8</ecNumber>
    </submittedName>
</protein>
<dbReference type="InterPro" id="IPR003834">
    <property type="entry name" value="Cyt_c_assmbl_TM_dom"/>
</dbReference>
<dbReference type="SUPFAM" id="SSF52833">
    <property type="entry name" value="Thioredoxin-like"/>
    <property type="match status" value="1"/>
</dbReference>
<dbReference type="PANTHER" id="PTHR32234:SF0">
    <property type="entry name" value="THIOL:DISULFIDE INTERCHANGE PROTEIN DSBD"/>
    <property type="match status" value="1"/>
</dbReference>
<dbReference type="Pfam" id="PF13098">
    <property type="entry name" value="Thioredoxin_2"/>
    <property type="match status" value="1"/>
</dbReference>
<dbReference type="PANTHER" id="PTHR32234">
    <property type="entry name" value="THIOL:DISULFIDE INTERCHANGE PROTEIN DSBD"/>
    <property type="match status" value="1"/>
</dbReference>
<gene>
    <name evidence="1" type="primary">dsbD</name>
    <name evidence="1" type="ORF">ABVT43_19320</name>
</gene>
<comment type="caution">
    <text evidence="1">The sequence shown here is derived from an EMBL/GenBank/DDBJ whole genome shotgun (WGS) entry which is preliminary data.</text>
</comment>
<reference evidence="1 2" key="1">
    <citation type="submission" date="2024-06" db="EMBL/GenBank/DDBJ databases">
        <authorList>
            <person name="Li F."/>
        </authorList>
    </citation>
    <scope>NUCLEOTIDE SEQUENCE [LARGE SCALE GENOMIC DNA]</scope>
    <source>
        <strain evidence="1 2">GXAS 311</strain>
    </source>
</reference>
<dbReference type="EC" id="1.8.1.8" evidence="1"/>
<dbReference type="PROSITE" id="PS51352">
    <property type="entry name" value="THIOREDOXIN_2"/>
    <property type="match status" value="1"/>
</dbReference>
<proteinExistence type="inferred from homology"/>
<organism evidence="1 2">
    <name type="scientific">Aliikangiella maris</name>
    <dbReference type="NCBI Taxonomy" id="3162458"/>
    <lineage>
        <taxon>Bacteria</taxon>
        <taxon>Pseudomonadati</taxon>
        <taxon>Pseudomonadota</taxon>
        <taxon>Gammaproteobacteria</taxon>
        <taxon>Oceanospirillales</taxon>
        <taxon>Pleioneaceae</taxon>
        <taxon>Aliikangiella</taxon>
    </lineage>
</organism>
<dbReference type="SUPFAM" id="SSF74863">
    <property type="entry name" value="Thiol:disulfide interchange protein DsbD, N-terminal domain (DsbD-alpha)"/>
    <property type="match status" value="1"/>
</dbReference>
<name>A0ABV2BZF7_9GAMM</name>
<dbReference type="CDD" id="cd02953">
    <property type="entry name" value="DsbDgamma"/>
    <property type="match status" value="1"/>
</dbReference>
<dbReference type="InterPro" id="IPR036249">
    <property type="entry name" value="Thioredoxin-like_sf"/>
</dbReference>
<dbReference type="InterPro" id="IPR012336">
    <property type="entry name" value="Thioredoxin-like_fold"/>
</dbReference>
<dbReference type="Pfam" id="PF02683">
    <property type="entry name" value="DsbD_TM"/>
    <property type="match status" value="1"/>
</dbReference>
<dbReference type="Pfam" id="PF11412">
    <property type="entry name" value="DsbD_N"/>
    <property type="match status" value="1"/>
</dbReference>
<dbReference type="InterPro" id="IPR013766">
    <property type="entry name" value="Thioredoxin_domain"/>
</dbReference>
<sequence>MMKPVNPQKAANPSILALFLMLLSFFSSPFTSLQAEEADLSQLFAAQSDFLKVDDAFKLDTEIIDNEIIARFTIAQEYYMYRSRFAFSANGATLGEAYIPAGKKKVDEYLGNVEVYYRHVEISIPFKAHQNEFDFNITFQGCAEAGLCYPPEEKQLKLFAANIVPKVEKGVTTAAVNQTKVEQANSQSVLVKKNTLNSENDEVFVPEQEKVVNFLTDKSLIEIIFYFILLGIGLAFTPCVLPMVPILSSIIVGQGKDATTQRSFSLSLVYTQSMAIPYAIMGIIVGMLGGSLSNTLQQPIFILVAAFIFVLLSFSMFGFYELQLPSSLQNKLNQISNSQKGGSYWGAGVMGFLSALVVSPCVTVPLAGVLIYITQTGDSVIGGVALYSLAVGMGIPLLLVGVGGHKLLPKSGQWMNAVKAAFGVGMLGMALYISKHLIPGPIYLLAWSILLIVSSIYLGALSAVTTNIQKFWKGIGLVLFIYGIILIIGASLGNGRLLAPLENINVAGLSSNSATTHLNATASSSIHDRFISVKTIEDVQMQIKNANAQGQSVMLDFFAESCTACYEFAEKTFPDPRVEVALKNSVLIQADVTANDAADKALMAHYDVRGLPSILFFDKQGQEEPRLRAIGFEKADVFVQRINAAFK</sequence>
<evidence type="ECO:0000313" key="2">
    <source>
        <dbReference type="Proteomes" id="UP001548189"/>
    </source>
</evidence>
<accession>A0ABV2BZF7</accession>
<keyword evidence="1" id="KW-0560">Oxidoreductase</keyword>
<dbReference type="Gene3D" id="3.40.30.10">
    <property type="entry name" value="Glutaredoxin"/>
    <property type="match status" value="1"/>
</dbReference>
<keyword evidence="2" id="KW-1185">Reference proteome</keyword>
<dbReference type="NCBIfam" id="NF001419">
    <property type="entry name" value="PRK00293.1"/>
    <property type="match status" value="1"/>
</dbReference>
<dbReference type="GO" id="GO:0047134">
    <property type="term" value="F:protein-disulfide reductase [NAD(P)H] activity"/>
    <property type="evidence" value="ECO:0007669"/>
    <property type="project" value="UniProtKB-EC"/>
</dbReference>
<dbReference type="EMBL" id="JBEVCJ010000044">
    <property type="protein sequence ID" value="MET1257299.1"/>
    <property type="molecule type" value="Genomic_DNA"/>
</dbReference>
<dbReference type="InterPro" id="IPR022910">
    <property type="entry name" value="Thiol_diS_interchange_DbsD"/>
</dbReference>
<dbReference type="InterPro" id="IPR036929">
    <property type="entry name" value="DsbDN_sf"/>
</dbReference>
<dbReference type="HAMAP" id="MF_00399">
    <property type="entry name" value="DbsD"/>
    <property type="match status" value="1"/>
</dbReference>
<dbReference type="Gene3D" id="2.60.40.1250">
    <property type="entry name" value="Thiol:disulfide interchange protein DsbD, N-terminal domain"/>
    <property type="match status" value="1"/>
</dbReference>
<dbReference type="InterPro" id="IPR028250">
    <property type="entry name" value="DsbDN"/>
</dbReference>
<dbReference type="InterPro" id="IPR035671">
    <property type="entry name" value="DsbD_gamma"/>
</dbReference>
<evidence type="ECO:0000313" key="1">
    <source>
        <dbReference type="EMBL" id="MET1257299.1"/>
    </source>
</evidence>
<dbReference type="Proteomes" id="UP001548189">
    <property type="component" value="Unassembled WGS sequence"/>
</dbReference>